<proteinExistence type="predicted"/>
<organism evidence="2 3">
    <name type="scientific">Lysinibacillus alkalisoli</name>
    <dbReference type="NCBI Taxonomy" id="1911548"/>
    <lineage>
        <taxon>Bacteria</taxon>
        <taxon>Bacillati</taxon>
        <taxon>Bacillota</taxon>
        <taxon>Bacilli</taxon>
        <taxon>Bacillales</taxon>
        <taxon>Bacillaceae</taxon>
        <taxon>Lysinibacillus</taxon>
    </lineage>
</organism>
<dbReference type="RefSeq" id="WP_188615011.1">
    <property type="nucleotide sequence ID" value="NZ_BMJT01000006.1"/>
</dbReference>
<dbReference type="Proteomes" id="UP000616608">
    <property type="component" value="Unassembled WGS sequence"/>
</dbReference>
<evidence type="ECO:0000256" key="1">
    <source>
        <dbReference type="SAM" id="Phobius"/>
    </source>
</evidence>
<comment type="caution">
    <text evidence="2">The sequence shown here is derived from an EMBL/GenBank/DDBJ whole genome shotgun (WGS) entry which is preliminary data.</text>
</comment>
<sequence>MGYFKLELTQFFTNKKNIALYVIMLCLAIYYAVTLAPQYDPIEQVNEKEIQARYDTRQHFIDTTEVTAFTHPTVRFALAVFTDWNALDKARLDALAQKDYHAYAQATGEWYTFSDELIYPANGEMFFYHPLYYTYGNLFAREDGRYGYLREASRYTAYAENNKALTLPILNEQTAWQTLQRSLQTFLPFIILGFSLLLSVDIVLKDRAYRTILRGFPVSEWYRLCMKGIVALIGSLLLLLPVGISFSIIAMQQGLGRLSLAVPIFEHSGRHFTTVPLGVAIGQSLLLVLLLIVMTILLVLLISIVFKNEFIILVIGALFMTLEFFYYEREIGPYRPVEWLPTSFIRVGDIVTGYRNFLYNTPGLQVTQGILVLSLCAVVLAILIKICSHNKRCHWM</sequence>
<feature type="transmembrane region" description="Helical" evidence="1">
    <location>
        <begin position="310"/>
        <end position="327"/>
    </location>
</feature>
<evidence type="ECO:0000313" key="2">
    <source>
        <dbReference type="EMBL" id="GGG26253.1"/>
    </source>
</evidence>
<keyword evidence="1" id="KW-1133">Transmembrane helix</keyword>
<name>A0A917G7C2_9BACI</name>
<feature type="transmembrane region" description="Helical" evidence="1">
    <location>
        <begin position="186"/>
        <end position="204"/>
    </location>
</feature>
<protein>
    <submittedName>
        <fullName evidence="2">Uncharacterized protein</fullName>
    </submittedName>
</protein>
<evidence type="ECO:0000313" key="3">
    <source>
        <dbReference type="Proteomes" id="UP000616608"/>
    </source>
</evidence>
<feature type="transmembrane region" description="Helical" evidence="1">
    <location>
        <begin position="224"/>
        <end position="250"/>
    </location>
</feature>
<feature type="transmembrane region" description="Helical" evidence="1">
    <location>
        <begin position="366"/>
        <end position="387"/>
    </location>
</feature>
<feature type="transmembrane region" description="Helical" evidence="1">
    <location>
        <begin position="18"/>
        <end position="39"/>
    </location>
</feature>
<gene>
    <name evidence="2" type="ORF">GCM10007425_21040</name>
</gene>
<reference evidence="2" key="1">
    <citation type="journal article" date="2014" name="Int. J. Syst. Evol. Microbiol.">
        <title>Complete genome sequence of Corynebacterium casei LMG S-19264T (=DSM 44701T), isolated from a smear-ripened cheese.</title>
        <authorList>
            <consortium name="US DOE Joint Genome Institute (JGI-PGF)"/>
            <person name="Walter F."/>
            <person name="Albersmeier A."/>
            <person name="Kalinowski J."/>
            <person name="Ruckert C."/>
        </authorList>
    </citation>
    <scope>NUCLEOTIDE SEQUENCE</scope>
    <source>
        <strain evidence="2">CGMCC 1.15760</strain>
    </source>
</reference>
<accession>A0A917G7C2</accession>
<dbReference type="EMBL" id="BMJT01000006">
    <property type="protein sequence ID" value="GGG26253.1"/>
    <property type="molecule type" value="Genomic_DNA"/>
</dbReference>
<dbReference type="AlphaFoldDB" id="A0A917G7C2"/>
<keyword evidence="1" id="KW-0812">Transmembrane</keyword>
<feature type="transmembrane region" description="Helical" evidence="1">
    <location>
        <begin position="280"/>
        <end position="303"/>
    </location>
</feature>
<keyword evidence="3" id="KW-1185">Reference proteome</keyword>
<keyword evidence="1" id="KW-0472">Membrane</keyword>
<reference evidence="2" key="2">
    <citation type="submission" date="2020-09" db="EMBL/GenBank/DDBJ databases">
        <authorList>
            <person name="Sun Q."/>
            <person name="Zhou Y."/>
        </authorList>
    </citation>
    <scope>NUCLEOTIDE SEQUENCE</scope>
    <source>
        <strain evidence="2">CGMCC 1.15760</strain>
    </source>
</reference>